<evidence type="ECO:0000313" key="1">
    <source>
        <dbReference type="EMBL" id="MEJ8646067.1"/>
    </source>
</evidence>
<organism evidence="1 2">
    <name type="scientific">Streptomyces caledonius</name>
    <dbReference type="NCBI Taxonomy" id="3134107"/>
    <lineage>
        <taxon>Bacteria</taxon>
        <taxon>Bacillati</taxon>
        <taxon>Actinomycetota</taxon>
        <taxon>Actinomycetes</taxon>
        <taxon>Kitasatosporales</taxon>
        <taxon>Streptomycetaceae</taxon>
        <taxon>Streptomyces</taxon>
    </lineage>
</organism>
<dbReference type="EMBL" id="JBBKAM010000004">
    <property type="protein sequence ID" value="MEJ8646067.1"/>
    <property type="molecule type" value="Genomic_DNA"/>
</dbReference>
<sequence>MTRQALLNVLRRVEAGLPDAGWNLAMDHPGADARAEPALEQVKAWPRPRRCLSRWRSATSGKR</sequence>
<reference evidence="1 2" key="1">
    <citation type="submission" date="2024-03" db="EMBL/GenBank/DDBJ databases">
        <title>Novel Streptomyces species of biotechnological and ecological value are a feature of Machair soil.</title>
        <authorList>
            <person name="Prole J.R."/>
            <person name="Goodfellow M."/>
            <person name="Allenby N."/>
            <person name="Ward A.C."/>
        </authorList>
    </citation>
    <scope>NUCLEOTIDE SEQUENCE [LARGE SCALE GENOMIC DNA]</scope>
    <source>
        <strain evidence="1 2">MS1.HAVA.3</strain>
    </source>
</reference>
<evidence type="ECO:0000313" key="2">
    <source>
        <dbReference type="Proteomes" id="UP001382904"/>
    </source>
</evidence>
<keyword evidence="2" id="KW-1185">Reference proteome</keyword>
<protein>
    <submittedName>
        <fullName evidence="1">Uncharacterized protein</fullName>
    </submittedName>
</protein>
<proteinExistence type="predicted"/>
<dbReference type="Proteomes" id="UP001382904">
    <property type="component" value="Unassembled WGS sequence"/>
</dbReference>
<gene>
    <name evidence="1" type="ORF">WKI68_42255</name>
</gene>
<name>A0ABU8UDU4_9ACTN</name>
<comment type="caution">
    <text evidence="1">The sequence shown here is derived from an EMBL/GenBank/DDBJ whole genome shotgun (WGS) entry which is preliminary data.</text>
</comment>
<accession>A0ABU8UDU4</accession>